<comment type="caution">
    <text evidence="1">The sequence shown here is derived from an EMBL/GenBank/DDBJ whole genome shotgun (WGS) entry which is preliminary data.</text>
</comment>
<dbReference type="Proteomes" id="UP000587070">
    <property type="component" value="Unassembled WGS sequence"/>
</dbReference>
<gene>
    <name evidence="1" type="ORF">GGD90_002413</name>
</gene>
<name>A0A840G0U9_RHOTE</name>
<dbReference type="RefSeq" id="WP_153116844.1">
    <property type="nucleotide sequence ID" value="NZ_JACIGE010000008.1"/>
</dbReference>
<proteinExistence type="predicted"/>
<evidence type="ECO:0000313" key="1">
    <source>
        <dbReference type="EMBL" id="MBB4248027.1"/>
    </source>
</evidence>
<dbReference type="AlphaFoldDB" id="A0A840G0U9"/>
<accession>A0A840G0U9</accession>
<reference evidence="1 2" key="1">
    <citation type="submission" date="2020-08" db="EMBL/GenBank/DDBJ databases">
        <title>Genome sequencing of Purple Non-Sulfur Bacteria from various extreme environments.</title>
        <authorList>
            <person name="Mayer M."/>
        </authorList>
    </citation>
    <scope>NUCLEOTIDE SEQUENCE [LARGE SCALE GENOMIC DNA]</scope>
    <source>
        <strain evidence="1 2">2761</strain>
    </source>
</reference>
<organism evidence="1 2">
    <name type="scientific">Rhodocyclus tenuis</name>
    <name type="common">Rhodospirillum tenue</name>
    <dbReference type="NCBI Taxonomy" id="1066"/>
    <lineage>
        <taxon>Bacteria</taxon>
        <taxon>Pseudomonadati</taxon>
        <taxon>Pseudomonadota</taxon>
        <taxon>Betaproteobacteria</taxon>
        <taxon>Rhodocyclales</taxon>
        <taxon>Rhodocyclaceae</taxon>
        <taxon>Rhodocyclus</taxon>
    </lineage>
</organism>
<protein>
    <submittedName>
        <fullName evidence="1">Uncharacterized protein</fullName>
    </submittedName>
</protein>
<evidence type="ECO:0000313" key="2">
    <source>
        <dbReference type="Proteomes" id="UP000587070"/>
    </source>
</evidence>
<keyword evidence="2" id="KW-1185">Reference proteome</keyword>
<sequence>MDKPIRIPRNQTALMQHIQRQVRHGHFFWCADRIPREKLARFILKWSDYALRADAPARAYRKQCGRASVHLCLSPAPRQVEAAALDSEEAAGGAADTMTTAQPVAWWMLSTAGKAGLAEGTAAPAAVFDSRTARGRLRYLHYELVQLAKVVKSGGKSKTVTTSTWRLTPERYLAWEALLIERAKQRDTQGLMQAVDCLRAMPMFSGIRAQVVKLIAEADKMLGKLGCAPLAVQTLPVMRMIALWDERAEV</sequence>
<dbReference type="OrthoDB" id="8583274at2"/>
<dbReference type="EMBL" id="JACIGE010000008">
    <property type="protein sequence ID" value="MBB4248027.1"/>
    <property type="molecule type" value="Genomic_DNA"/>
</dbReference>